<evidence type="ECO:0000313" key="2">
    <source>
        <dbReference type="EMBL" id="CRK98550.1"/>
    </source>
</evidence>
<dbReference type="AlphaFoldDB" id="A0A1J1IHN5"/>
<name>A0A1J1IHN5_9DIPT</name>
<keyword evidence="3" id="KW-1185">Reference proteome</keyword>
<keyword evidence="1" id="KW-0732">Signal</keyword>
<accession>A0A1J1IHN5</accession>
<dbReference type="EMBL" id="CVRI01000047">
    <property type="protein sequence ID" value="CRK98550.1"/>
    <property type="molecule type" value="Genomic_DNA"/>
</dbReference>
<organism evidence="2 3">
    <name type="scientific">Clunio marinus</name>
    <dbReference type="NCBI Taxonomy" id="568069"/>
    <lineage>
        <taxon>Eukaryota</taxon>
        <taxon>Metazoa</taxon>
        <taxon>Ecdysozoa</taxon>
        <taxon>Arthropoda</taxon>
        <taxon>Hexapoda</taxon>
        <taxon>Insecta</taxon>
        <taxon>Pterygota</taxon>
        <taxon>Neoptera</taxon>
        <taxon>Endopterygota</taxon>
        <taxon>Diptera</taxon>
        <taxon>Nematocera</taxon>
        <taxon>Chironomoidea</taxon>
        <taxon>Chironomidae</taxon>
        <taxon>Clunio</taxon>
    </lineage>
</organism>
<gene>
    <name evidence="2" type="ORF">CLUMA_CG011901</name>
</gene>
<protein>
    <submittedName>
        <fullName evidence="2">CLUMA_CG011901, isoform A</fullName>
    </submittedName>
</protein>
<evidence type="ECO:0000256" key="1">
    <source>
        <dbReference type="SAM" id="SignalP"/>
    </source>
</evidence>
<reference evidence="2 3" key="1">
    <citation type="submission" date="2015-04" db="EMBL/GenBank/DDBJ databases">
        <authorList>
            <person name="Syromyatnikov M.Y."/>
            <person name="Popov V.N."/>
        </authorList>
    </citation>
    <scope>NUCLEOTIDE SEQUENCE [LARGE SCALE GENOMIC DNA]</scope>
</reference>
<feature type="signal peptide" evidence="1">
    <location>
        <begin position="1"/>
        <end position="21"/>
    </location>
</feature>
<sequence length="108" mass="12473">MMMWHPTFFFLLPSFSFHATADQFPEDEIMLPDKIVKIFIDSVHLFSAVSCISELDRKLTSVYVGIRSYEYVEDNKFYGELLLLTEITCKELNGNISETPLNVLEMPA</sequence>
<dbReference type="Proteomes" id="UP000183832">
    <property type="component" value="Unassembled WGS sequence"/>
</dbReference>
<feature type="chain" id="PRO_5012294825" evidence="1">
    <location>
        <begin position="22"/>
        <end position="108"/>
    </location>
</feature>
<proteinExistence type="predicted"/>
<evidence type="ECO:0000313" key="3">
    <source>
        <dbReference type="Proteomes" id="UP000183832"/>
    </source>
</evidence>